<organism evidence="2 3">
    <name type="scientific">Artemisia annua</name>
    <name type="common">Sweet wormwood</name>
    <dbReference type="NCBI Taxonomy" id="35608"/>
    <lineage>
        <taxon>Eukaryota</taxon>
        <taxon>Viridiplantae</taxon>
        <taxon>Streptophyta</taxon>
        <taxon>Embryophyta</taxon>
        <taxon>Tracheophyta</taxon>
        <taxon>Spermatophyta</taxon>
        <taxon>Magnoliopsida</taxon>
        <taxon>eudicotyledons</taxon>
        <taxon>Gunneridae</taxon>
        <taxon>Pentapetalae</taxon>
        <taxon>asterids</taxon>
        <taxon>campanulids</taxon>
        <taxon>Asterales</taxon>
        <taxon>Asteraceae</taxon>
        <taxon>Asteroideae</taxon>
        <taxon>Anthemideae</taxon>
        <taxon>Artemisiinae</taxon>
        <taxon>Artemisia</taxon>
    </lineage>
</organism>
<keyword evidence="3" id="KW-1185">Reference proteome</keyword>
<sequence length="224" mass="24943">MEKVDVAKVDVDGLQATVNDTNTAVVANASSVASDPSIATDDQTKSTKSKHDYINVLFGVSLKTMKDIDDFTKGCEDGTYSVWNELESDVRTMVMEAVCGLAEAFSVETIAKSTTTKPTHESPIVQVDSMVKSRHPELTNGKPKKMMTQAIKETSRQIRYARRNKKTAKMEEKEKELRGTKANDDKDINTKCYEECHNASEEKKEEDEVDSDLESTATSRYNPN</sequence>
<protein>
    <submittedName>
        <fullName evidence="2">Uncharacterized protein</fullName>
    </submittedName>
</protein>
<dbReference type="AlphaFoldDB" id="A0A2U1LH04"/>
<evidence type="ECO:0000256" key="1">
    <source>
        <dbReference type="SAM" id="MobiDB-lite"/>
    </source>
</evidence>
<feature type="region of interest" description="Disordered" evidence="1">
    <location>
        <begin position="162"/>
        <end position="224"/>
    </location>
</feature>
<name>A0A2U1LH04_ARTAN</name>
<accession>A0A2U1LH04</accession>
<dbReference type="Proteomes" id="UP000245207">
    <property type="component" value="Unassembled WGS sequence"/>
</dbReference>
<gene>
    <name evidence="2" type="ORF">CTI12_AA489790</name>
</gene>
<reference evidence="2 3" key="1">
    <citation type="journal article" date="2018" name="Mol. Plant">
        <title>The genome of Artemisia annua provides insight into the evolution of Asteraceae family and artemisinin biosynthesis.</title>
        <authorList>
            <person name="Shen Q."/>
            <person name="Zhang L."/>
            <person name="Liao Z."/>
            <person name="Wang S."/>
            <person name="Yan T."/>
            <person name="Shi P."/>
            <person name="Liu M."/>
            <person name="Fu X."/>
            <person name="Pan Q."/>
            <person name="Wang Y."/>
            <person name="Lv Z."/>
            <person name="Lu X."/>
            <person name="Zhang F."/>
            <person name="Jiang W."/>
            <person name="Ma Y."/>
            <person name="Chen M."/>
            <person name="Hao X."/>
            <person name="Li L."/>
            <person name="Tang Y."/>
            <person name="Lv G."/>
            <person name="Zhou Y."/>
            <person name="Sun X."/>
            <person name="Brodelius P.E."/>
            <person name="Rose J.K.C."/>
            <person name="Tang K."/>
        </authorList>
    </citation>
    <scope>NUCLEOTIDE SEQUENCE [LARGE SCALE GENOMIC DNA]</scope>
    <source>
        <strain evidence="3">cv. Huhao1</strain>
        <tissue evidence="2">Leaf</tissue>
    </source>
</reference>
<dbReference type="EMBL" id="PKPP01009431">
    <property type="protein sequence ID" value="PWA48271.1"/>
    <property type="molecule type" value="Genomic_DNA"/>
</dbReference>
<proteinExistence type="predicted"/>
<comment type="caution">
    <text evidence="2">The sequence shown here is derived from an EMBL/GenBank/DDBJ whole genome shotgun (WGS) entry which is preliminary data.</text>
</comment>
<feature type="compositionally biased region" description="Acidic residues" evidence="1">
    <location>
        <begin position="204"/>
        <end position="213"/>
    </location>
</feature>
<evidence type="ECO:0000313" key="2">
    <source>
        <dbReference type="EMBL" id="PWA48271.1"/>
    </source>
</evidence>
<evidence type="ECO:0000313" key="3">
    <source>
        <dbReference type="Proteomes" id="UP000245207"/>
    </source>
</evidence>
<feature type="compositionally biased region" description="Basic and acidic residues" evidence="1">
    <location>
        <begin position="168"/>
        <end position="203"/>
    </location>
</feature>